<dbReference type="Proteomes" id="UP001185737">
    <property type="component" value="Unassembled WGS sequence"/>
</dbReference>
<gene>
    <name evidence="2" type="ORF">R3Q59_26610</name>
</gene>
<dbReference type="Gene3D" id="2.30.40.10">
    <property type="entry name" value="Urease, subunit C, domain 1"/>
    <property type="match status" value="1"/>
</dbReference>
<reference evidence="2 3" key="1">
    <citation type="submission" date="2023-10" db="EMBL/GenBank/DDBJ databases">
        <title>Development of a sustainable strategy for remediation of hydrocarbon-contaminated territories based on the waste exchange concept.</title>
        <authorList>
            <person name="Krivoruchko A."/>
        </authorList>
    </citation>
    <scope>NUCLEOTIDE SEQUENCE [LARGE SCALE GENOMIC DNA]</scope>
    <source>
        <strain evidence="2 3">IEGM 60</strain>
    </source>
</reference>
<dbReference type="InterPro" id="IPR011059">
    <property type="entry name" value="Metal-dep_hydrolase_composite"/>
</dbReference>
<dbReference type="CDD" id="cd01299">
    <property type="entry name" value="Met_dep_hydrolase_A"/>
    <property type="match status" value="1"/>
</dbReference>
<dbReference type="RefSeq" id="WP_317570062.1">
    <property type="nucleotide sequence ID" value="NZ_JAWLKA010000016.1"/>
</dbReference>
<sequence length="408" mass="43683">MSYLLVRNGNVLTEDCTGYASVDLLSRNGQIVEMAQGIEPPPDCAVIDARGRSILPGFVDCHVHSTAVTADTTLLRTLPPSYVTAGATQILGNMLARGFTTVRDVGGADFGLAHAIDEGLIRGPRLIFGGKALSQTGGHGDKRSPGVQASDDHPYCGGSCRVVDGVENVRLAVREELRRGASHIKLMASGGVASPTDHINSTQYSIPELEAAVAEATAVGSYVTVHAYAPAAINRALRAGARCVEHGNLLDDDNIVLLKELNAYLVPTLVTYWALEREGREHGLSETSWRKVAEVLEGSIDALRRASDADVNIAFGSDLLGGMHKYQSEEFRIRSKVQSPTQIIRSATTVAARLLQMPDKIGILTPGAYADLLIWDADPLEDAVVLAQPDRYLDAVVKDGQLVNRPDN</sequence>
<evidence type="ECO:0000313" key="3">
    <source>
        <dbReference type="Proteomes" id="UP001185737"/>
    </source>
</evidence>
<evidence type="ECO:0000259" key="1">
    <source>
        <dbReference type="Pfam" id="PF01979"/>
    </source>
</evidence>
<dbReference type="PANTHER" id="PTHR43135:SF3">
    <property type="entry name" value="ALPHA-D-RIBOSE 1-METHYLPHOSPHONATE 5-TRIPHOSPHATE DIPHOSPHATASE"/>
    <property type="match status" value="1"/>
</dbReference>
<feature type="domain" description="Amidohydrolase-related" evidence="1">
    <location>
        <begin position="54"/>
        <end position="403"/>
    </location>
</feature>
<evidence type="ECO:0000313" key="2">
    <source>
        <dbReference type="EMBL" id="MDV6284070.1"/>
    </source>
</evidence>
<accession>A0ABU4CKI2</accession>
<protein>
    <submittedName>
        <fullName evidence="2">Amidohydrolase family protein</fullName>
    </submittedName>
</protein>
<dbReference type="Gene3D" id="3.20.20.140">
    <property type="entry name" value="Metal-dependent hydrolases"/>
    <property type="match status" value="1"/>
</dbReference>
<dbReference type="SUPFAM" id="SSF51338">
    <property type="entry name" value="Composite domain of metallo-dependent hydrolases"/>
    <property type="match status" value="1"/>
</dbReference>
<dbReference type="PANTHER" id="PTHR43135">
    <property type="entry name" value="ALPHA-D-RIBOSE 1-METHYLPHOSPHONATE 5-TRIPHOSPHATE DIPHOSPHATASE"/>
    <property type="match status" value="1"/>
</dbReference>
<dbReference type="InterPro" id="IPR032466">
    <property type="entry name" value="Metal_Hydrolase"/>
</dbReference>
<dbReference type="InterPro" id="IPR051781">
    <property type="entry name" value="Metallo-dep_Hydrolase"/>
</dbReference>
<dbReference type="SUPFAM" id="SSF51556">
    <property type="entry name" value="Metallo-dependent hydrolases"/>
    <property type="match status" value="1"/>
</dbReference>
<keyword evidence="3" id="KW-1185">Reference proteome</keyword>
<comment type="caution">
    <text evidence="2">The sequence shown here is derived from an EMBL/GenBank/DDBJ whole genome shotgun (WGS) entry which is preliminary data.</text>
</comment>
<proteinExistence type="predicted"/>
<dbReference type="InterPro" id="IPR057744">
    <property type="entry name" value="OTAase-like"/>
</dbReference>
<name>A0ABU4CKI2_RHOJO</name>
<dbReference type="InterPro" id="IPR006680">
    <property type="entry name" value="Amidohydro-rel"/>
</dbReference>
<dbReference type="EMBL" id="JAWLKA010000016">
    <property type="protein sequence ID" value="MDV6284070.1"/>
    <property type="molecule type" value="Genomic_DNA"/>
</dbReference>
<organism evidence="2 3">
    <name type="scientific">Rhodococcus jostii</name>
    <dbReference type="NCBI Taxonomy" id="132919"/>
    <lineage>
        <taxon>Bacteria</taxon>
        <taxon>Bacillati</taxon>
        <taxon>Actinomycetota</taxon>
        <taxon>Actinomycetes</taxon>
        <taxon>Mycobacteriales</taxon>
        <taxon>Nocardiaceae</taxon>
        <taxon>Rhodococcus</taxon>
    </lineage>
</organism>
<dbReference type="Pfam" id="PF01979">
    <property type="entry name" value="Amidohydro_1"/>
    <property type="match status" value="1"/>
</dbReference>